<keyword evidence="2" id="KW-1185">Reference proteome</keyword>
<dbReference type="RefSeq" id="WP_379983340.1">
    <property type="nucleotide sequence ID" value="NZ_JADIKD010000012.1"/>
</dbReference>
<name>A0ABW8K816_9GAMM</name>
<organism evidence="1 2">
    <name type="scientific">Dyella koreensis</name>
    <dbReference type="NCBI Taxonomy" id="311235"/>
    <lineage>
        <taxon>Bacteria</taxon>
        <taxon>Pseudomonadati</taxon>
        <taxon>Pseudomonadota</taxon>
        <taxon>Gammaproteobacteria</taxon>
        <taxon>Lysobacterales</taxon>
        <taxon>Rhodanobacteraceae</taxon>
        <taxon>Dyella</taxon>
    </lineage>
</organism>
<evidence type="ECO:0000313" key="2">
    <source>
        <dbReference type="Proteomes" id="UP001620408"/>
    </source>
</evidence>
<proteinExistence type="predicted"/>
<evidence type="ECO:0000313" key="1">
    <source>
        <dbReference type="EMBL" id="MFK2919033.1"/>
    </source>
</evidence>
<sequence>MRLVLNDEEVIPIPLDDPIHEAWILQYDRALHSGGIESFQARLAQCFAVSLVECLDADLKPPTPAQVQYATDIARQLGIPVPPEVLRFRGSMGEFIDRFSEVLRQKRRGRFQS</sequence>
<protein>
    <submittedName>
        <fullName evidence="1">Uncharacterized protein</fullName>
    </submittedName>
</protein>
<dbReference type="EMBL" id="JADIKD010000012">
    <property type="protein sequence ID" value="MFK2919033.1"/>
    <property type="molecule type" value="Genomic_DNA"/>
</dbReference>
<dbReference type="Proteomes" id="UP001620408">
    <property type="component" value="Unassembled WGS sequence"/>
</dbReference>
<gene>
    <name evidence="1" type="ORF">ISS97_17315</name>
</gene>
<accession>A0ABW8K816</accession>
<reference evidence="1 2" key="1">
    <citation type="submission" date="2020-10" db="EMBL/GenBank/DDBJ databases">
        <title>Phylogeny of dyella-like bacteria.</title>
        <authorList>
            <person name="Fu J."/>
        </authorList>
    </citation>
    <scope>NUCLEOTIDE SEQUENCE [LARGE SCALE GENOMIC DNA]</scope>
    <source>
        <strain evidence="1 2">BB4</strain>
    </source>
</reference>
<comment type="caution">
    <text evidence="1">The sequence shown here is derived from an EMBL/GenBank/DDBJ whole genome shotgun (WGS) entry which is preliminary data.</text>
</comment>